<evidence type="ECO:0000313" key="2">
    <source>
        <dbReference type="EMBL" id="KAJ8024258.1"/>
    </source>
</evidence>
<evidence type="ECO:0000256" key="1">
    <source>
        <dbReference type="SAM" id="Phobius"/>
    </source>
</evidence>
<comment type="caution">
    <text evidence="2">The sequence shown here is derived from an EMBL/GenBank/DDBJ whole genome shotgun (WGS) entry which is preliminary data.</text>
</comment>
<proteinExistence type="predicted"/>
<dbReference type="AlphaFoldDB" id="A0A9Q1BG07"/>
<keyword evidence="1" id="KW-0812">Transmembrane</keyword>
<dbReference type="Proteomes" id="UP001152320">
    <property type="component" value="Chromosome 19"/>
</dbReference>
<reference evidence="2" key="1">
    <citation type="submission" date="2021-10" db="EMBL/GenBank/DDBJ databases">
        <title>Tropical sea cucumber genome reveals ecological adaptation and Cuvierian tubules defense mechanism.</title>
        <authorList>
            <person name="Chen T."/>
        </authorList>
    </citation>
    <scope>NUCLEOTIDE SEQUENCE</scope>
    <source>
        <strain evidence="2">Nanhai2018</strain>
        <tissue evidence="2">Muscle</tissue>
    </source>
</reference>
<feature type="transmembrane region" description="Helical" evidence="1">
    <location>
        <begin position="80"/>
        <end position="98"/>
    </location>
</feature>
<protein>
    <submittedName>
        <fullName evidence="2">Uncharacterized protein</fullName>
    </submittedName>
</protein>
<dbReference type="EMBL" id="JAIZAY010000019">
    <property type="protein sequence ID" value="KAJ8024258.1"/>
    <property type="molecule type" value="Genomic_DNA"/>
</dbReference>
<organism evidence="2 3">
    <name type="scientific">Holothuria leucospilota</name>
    <name type="common">Black long sea cucumber</name>
    <name type="synonym">Mertensiothuria leucospilota</name>
    <dbReference type="NCBI Taxonomy" id="206669"/>
    <lineage>
        <taxon>Eukaryota</taxon>
        <taxon>Metazoa</taxon>
        <taxon>Echinodermata</taxon>
        <taxon>Eleutherozoa</taxon>
        <taxon>Echinozoa</taxon>
        <taxon>Holothuroidea</taxon>
        <taxon>Aspidochirotacea</taxon>
        <taxon>Aspidochirotida</taxon>
        <taxon>Holothuriidae</taxon>
        <taxon>Holothuria</taxon>
    </lineage>
</organism>
<name>A0A9Q1BG07_HOLLE</name>
<accession>A0A9Q1BG07</accession>
<keyword evidence="1" id="KW-1133">Transmembrane helix</keyword>
<sequence length="99" mass="10264">MTGDEVVTQCTDVPAVAERCVVEMLIGGVGNRRCGTTVECELGESIAECKGDSITPCISCCNSDNCNGDSKMGAGNRGGAIYASILLTALVFFPIILIN</sequence>
<keyword evidence="1" id="KW-0472">Membrane</keyword>
<keyword evidence="3" id="KW-1185">Reference proteome</keyword>
<evidence type="ECO:0000313" key="3">
    <source>
        <dbReference type="Proteomes" id="UP001152320"/>
    </source>
</evidence>
<gene>
    <name evidence="2" type="ORF">HOLleu_36941</name>
</gene>